<protein>
    <submittedName>
        <fullName evidence="1">Uncharacterized protein</fullName>
    </submittedName>
</protein>
<gene>
    <name evidence="1" type="ORF">HXZ27_29085</name>
</gene>
<evidence type="ECO:0000313" key="2">
    <source>
        <dbReference type="Proteomes" id="UP000509335"/>
    </source>
</evidence>
<proteinExistence type="predicted"/>
<dbReference type="Proteomes" id="UP000509335">
    <property type="component" value="Chromosome"/>
</dbReference>
<reference evidence="1 2" key="1">
    <citation type="submission" date="2020-07" db="EMBL/GenBank/DDBJ databases">
        <title>A bifunctional nitrone conjugated secondary metabolite targeting the ribosome.</title>
        <authorList>
            <person name="Limbrick E.M."/>
            <person name="Graf M."/>
            <person name="Derewacz D.K."/>
            <person name="Nguyen F."/>
            <person name="Spraggins J.M."/>
            <person name="Wieland M."/>
            <person name="Ynigez-Gutierrez A.E."/>
            <person name="Reisman B.J."/>
            <person name="Zinshteyn B."/>
            <person name="McCulloch K."/>
            <person name="Iverson T.M."/>
            <person name="Green R."/>
            <person name="Wilson D.N."/>
            <person name="Bachmann B.O."/>
        </authorList>
    </citation>
    <scope>NUCLEOTIDE SEQUENCE [LARGE SCALE GENOMIC DNA]</scope>
    <source>
        <strain evidence="2">aurantiaca</strain>
    </source>
</reference>
<sequence>MSTHVPHLLAGLVDDAAVFPPGSATLPDALAAHRRHRGSWYAELVGPLLVPASAVVSGALAGALGGPAGAAGDPAGPAAPGDDSAGGGLAVGLIGDTGVDGLPAALAALPAGVTARQVEVAVAKRGEDPLPGLTALLGLAGRSGGVAFYAELPLTFGLTGALDAVAAARADGAPVAAKFRTGGLAAELFPTPVELAAVICACRDRELPFKLTAGLHHAVRHRDPETGFTHHGFGNVLAATLAAADGAEVDEVAAVLATTDPVPLVERARAARAADRPLWVGYGSCSITEPLTDLIRLGLVNGGHDVHARQDVGAGQDVDGGRDA</sequence>
<evidence type="ECO:0000313" key="1">
    <source>
        <dbReference type="EMBL" id="QLD27768.1"/>
    </source>
</evidence>
<organism evidence="1 2">
    <name type="scientific">Micromonospora carbonacea</name>
    <dbReference type="NCBI Taxonomy" id="47853"/>
    <lineage>
        <taxon>Bacteria</taxon>
        <taxon>Bacillati</taxon>
        <taxon>Actinomycetota</taxon>
        <taxon>Actinomycetes</taxon>
        <taxon>Micromonosporales</taxon>
        <taxon>Micromonosporaceae</taxon>
        <taxon>Micromonospora</taxon>
    </lineage>
</organism>
<name>A0A7H8XTL8_9ACTN</name>
<dbReference type="KEGG" id="mcab:HXZ27_29085"/>
<accession>A0A7H8XTL8</accession>
<dbReference type="AlphaFoldDB" id="A0A7H8XTL8"/>
<dbReference type="EMBL" id="CP058322">
    <property type="protein sequence ID" value="QLD27768.1"/>
    <property type="molecule type" value="Genomic_DNA"/>
</dbReference>